<protein>
    <submittedName>
        <fullName evidence="1">Uncharacterized protein</fullName>
    </submittedName>
</protein>
<accession>A0A0H5QRS4</accession>
<reference evidence="1" key="1">
    <citation type="submission" date="2015-04" db="EMBL/GenBank/DDBJ databases">
        <title>The genome sequence of the plant pathogenic Rhizarian Plasmodiophora brassicae reveals insights in its biotrophic life cycle and the origin of chitin synthesis.</title>
        <authorList>
            <person name="Schwelm A."/>
            <person name="Fogelqvist J."/>
            <person name="Knaust A."/>
            <person name="Julke S."/>
            <person name="Lilja T."/>
            <person name="Dhandapani V."/>
            <person name="Bonilla-Rosso G."/>
            <person name="Karlsson M."/>
            <person name="Shevchenko A."/>
            <person name="Choi S.R."/>
            <person name="Kim H.G."/>
            <person name="Park J.Y."/>
            <person name="Lim Y.P."/>
            <person name="Ludwig-Muller J."/>
            <person name="Dixelius C."/>
        </authorList>
    </citation>
    <scope>NUCLEOTIDE SEQUENCE</scope>
    <source>
        <tissue evidence="1">Potato root galls</tissue>
    </source>
</reference>
<sequence>DQPPVIRFDCVRDGVSPSAIPGTDIVMTYEDGSACFFTGVGDRGMIAQRRIRTRSGSELGLDYIRRFRVRSFPVRELTVVNLAARRYALASVSAWGIELYSASAELIGLLPNTGRSCLSWRIAITDGKIAINLPTVKPISNEFAADGKPKQRKKLEGAKSLPNMNSVQEPIDCAENVDDGVFPDIAVVVTGLRPIERPHHRGTSLESA</sequence>
<name>A0A0H5QRS4_9EUKA</name>
<dbReference type="EMBL" id="HACM01003880">
    <property type="protein sequence ID" value="CRZ04322.1"/>
    <property type="molecule type" value="Transcribed_RNA"/>
</dbReference>
<organism evidence="1">
    <name type="scientific">Spongospora subterranea</name>
    <dbReference type="NCBI Taxonomy" id="70186"/>
    <lineage>
        <taxon>Eukaryota</taxon>
        <taxon>Sar</taxon>
        <taxon>Rhizaria</taxon>
        <taxon>Endomyxa</taxon>
        <taxon>Phytomyxea</taxon>
        <taxon>Plasmodiophorida</taxon>
        <taxon>Plasmodiophoridae</taxon>
        <taxon>Spongospora</taxon>
    </lineage>
</organism>
<dbReference type="AlphaFoldDB" id="A0A0H5QRS4"/>
<proteinExistence type="predicted"/>
<evidence type="ECO:0000313" key="1">
    <source>
        <dbReference type="EMBL" id="CRZ04322.1"/>
    </source>
</evidence>
<feature type="non-terminal residue" evidence="1">
    <location>
        <position position="1"/>
    </location>
</feature>
<feature type="non-terminal residue" evidence="1">
    <location>
        <position position="208"/>
    </location>
</feature>